<gene>
    <name evidence="2" type="ORF">LTR62_002361</name>
</gene>
<dbReference type="Proteomes" id="UP001310890">
    <property type="component" value="Unassembled WGS sequence"/>
</dbReference>
<dbReference type="InterPro" id="IPR056672">
    <property type="entry name" value="DUF7770"/>
</dbReference>
<evidence type="ECO:0000259" key="1">
    <source>
        <dbReference type="Pfam" id="PF24968"/>
    </source>
</evidence>
<proteinExistence type="predicted"/>
<comment type="caution">
    <text evidence="2">The sequence shown here is derived from an EMBL/GenBank/DDBJ whole genome shotgun (WGS) entry which is preliminary data.</text>
</comment>
<name>A0AAN7TF80_9PEZI</name>
<sequence>MANIFRVRQDYLDVDIRREDLNVPISALRIVVHTTGRIGLSNASDNHVTQYLLLGNERSVQINMRHTNDDLNGDLEMKSRNYTDSRKEIEHFPATFENGRLVRSFTVAEVYNAITQSHIHEFAFAGGGNGCRYWQ</sequence>
<evidence type="ECO:0000313" key="2">
    <source>
        <dbReference type="EMBL" id="KAK5105697.1"/>
    </source>
</evidence>
<dbReference type="AlphaFoldDB" id="A0AAN7TF80"/>
<reference evidence="2" key="1">
    <citation type="submission" date="2023-08" db="EMBL/GenBank/DDBJ databases">
        <title>Black Yeasts Isolated from many extreme environments.</title>
        <authorList>
            <person name="Coleine C."/>
            <person name="Stajich J.E."/>
            <person name="Selbmann L."/>
        </authorList>
    </citation>
    <scope>NUCLEOTIDE SEQUENCE</scope>
    <source>
        <strain evidence="2">CCFEE 5401</strain>
    </source>
</reference>
<organism evidence="2 3">
    <name type="scientific">Meristemomyces frigidus</name>
    <dbReference type="NCBI Taxonomy" id="1508187"/>
    <lineage>
        <taxon>Eukaryota</taxon>
        <taxon>Fungi</taxon>
        <taxon>Dikarya</taxon>
        <taxon>Ascomycota</taxon>
        <taxon>Pezizomycotina</taxon>
        <taxon>Dothideomycetes</taxon>
        <taxon>Dothideomycetidae</taxon>
        <taxon>Mycosphaerellales</taxon>
        <taxon>Teratosphaeriaceae</taxon>
        <taxon>Meristemomyces</taxon>
    </lineage>
</organism>
<accession>A0AAN7TF80</accession>
<dbReference type="EMBL" id="JAVRRL010000167">
    <property type="protein sequence ID" value="KAK5105697.1"/>
    <property type="molecule type" value="Genomic_DNA"/>
</dbReference>
<evidence type="ECO:0000313" key="3">
    <source>
        <dbReference type="Proteomes" id="UP001310890"/>
    </source>
</evidence>
<protein>
    <recommendedName>
        <fullName evidence="1">DUF7770 domain-containing protein</fullName>
    </recommendedName>
</protein>
<feature type="domain" description="DUF7770" evidence="1">
    <location>
        <begin position="29"/>
        <end position="134"/>
    </location>
</feature>
<dbReference type="Pfam" id="PF24968">
    <property type="entry name" value="DUF7770"/>
    <property type="match status" value="1"/>
</dbReference>